<protein>
    <submittedName>
        <fullName evidence="1">(2Fe-2S) ferredoxin domain-containing protein</fullName>
    </submittedName>
</protein>
<reference evidence="1" key="1">
    <citation type="submission" date="2022-06" db="EMBL/GenBank/DDBJ databases">
        <title>Complete genome of Pseudomonas hydrolytica DSWY01T.</title>
        <authorList>
            <person name="Jung J."/>
            <person name="Jeon C.O."/>
        </authorList>
    </citation>
    <scope>NUCLEOTIDE SEQUENCE</scope>
    <source>
        <strain evidence="1">DSWY01</strain>
    </source>
</reference>
<dbReference type="EMBL" id="CP099397">
    <property type="protein sequence ID" value="USR39809.1"/>
    <property type="molecule type" value="Genomic_DNA"/>
</dbReference>
<keyword evidence="2" id="KW-1185">Reference proteome</keyword>
<dbReference type="Proteomes" id="UP001054897">
    <property type="component" value="Chromosome"/>
</dbReference>
<proteinExistence type="predicted"/>
<evidence type="ECO:0000313" key="1">
    <source>
        <dbReference type="EMBL" id="USR39809.1"/>
    </source>
</evidence>
<accession>A0ABY5A7F7</accession>
<dbReference type="SUPFAM" id="SSF52833">
    <property type="entry name" value="Thioredoxin-like"/>
    <property type="match status" value="1"/>
</dbReference>
<name>A0ABY5A7F7_9GAMM</name>
<dbReference type="InterPro" id="IPR036249">
    <property type="entry name" value="Thioredoxin-like_sf"/>
</dbReference>
<gene>
    <name evidence="1" type="ORF">L1F06_024670</name>
</gene>
<organism evidence="1 2">
    <name type="scientific">Ectopseudomonas hydrolytica</name>
    <dbReference type="NCBI Taxonomy" id="2493633"/>
    <lineage>
        <taxon>Bacteria</taxon>
        <taxon>Pseudomonadati</taxon>
        <taxon>Pseudomonadota</taxon>
        <taxon>Gammaproteobacteria</taxon>
        <taxon>Pseudomonadales</taxon>
        <taxon>Pseudomonadaceae</taxon>
        <taxon>Ectopseudomonas</taxon>
    </lineage>
</organism>
<dbReference type="GeneID" id="300084231"/>
<sequence>MSQAPYARVLFIGPGLGRGASAERLQRRVEALLGEAHLHDSEQDGCWQAIAAAPRPLLVVDLEPRADAAHRDWLRERIAERGDGAGVFVVCAALEDAWLDGLAALLARREAHLPCSDVPPVPAQHAWSQIPPHAQRLLLCNGPRCTRKGALGLWKTLRQRLKAAGKLECDGGVHITRSQCQFPCDLGPTASLYPQGEWYGIRDEAAVIRLVDERLVAGRALPELRIDEPGGAGETGTNPRP</sequence>
<dbReference type="RefSeq" id="WP_129483726.1">
    <property type="nucleotide sequence ID" value="NZ_CP099397.1"/>
</dbReference>
<evidence type="ECO:0000313" key="2">
    <source>
        <dbReference type="Proteomes" id="UP001054897"/>
    </source>
</evidence>
<dbReference type="CDD" id="cd02980">
    <property type="entry name" value="TRX_Fd_family"/>
    <property type="match status" value="1"/>
</dbReference>
<dbReference type="Gene3D" id="3.40.30.10">
    <property type="entry name" value="Glutaredoxin"/>
    <property type="match status" value="1"/>
</dbReference>